<evidence type="ECO:0000313" key="7">
    <source>
        <dbReference type="Proteomes" id="UP000591272"/>
    </source>
</evidence>
<dbReference type="AlphaFoldDB" id="A0A7Y9KFI8"/>
<dbReference type="EMBL" id="JACCBT010000001">
    <property type="protein sequence ID" value="NYE14018.1"/>
    <property type="molecule type" value="Genomic_DNA"/>
</dbReference>
<evidence type="ECO:0000259" key="4">
    <source>
        <dbReference type="PROSITE" id="PS51898"/>
    </source>
</evidence>
<dbReference type="GO" id="GO:0006310">
    <property type="term" value="P:DNA recombination"/>
    <property type="evidence" value="ECO:0007669"/>
    <property type="project" value="UniProtKB-KW"/>
</dbReference>
<gene>
    <name evidence="6" type="ORF">BJ999_004314</name>
</gene>
<dbReference type="GO" id="GO:0015074">
    <property type="term" value="P:DNA integration"/>
    <property type="evidence" value="ECO:0007669"/>
    <property type="project" value="InterPro"/>
</dbReference>
<dbReference type="PROSITE" id="PS51898">
    <property type="entry name" value="TYR_RECOMBINASE"/>
    <property type="match status" value="1"/>
</dbReference>
<evidence type="ECO:0000313" key="6">
    <source>
        <dbReference type="EMBL" id="NYE14018.1"/>
    </source>
</evidence>
<dbReference type="InterPro" id="IPR011010">
    <property type="entry name" value="DNA_brk_join_enz"/>
</dbReference>
<dbReference type="GO" id="GO:0003677">
    <property type="term" value="F:DNA binding"/>
    <property type="evidence" value="ECO:0007669"/>
    <property type="project" value="UniProtKB-UniRule"/>
</dbReference>
<protein>
    <submittedName>
        <fullName evidence="6">Integrase</fullName>
    </submittedName>
</protein>
<evidence type="ECO:0000256" key="1">
    <source>
        <dbReference type="ARBA" id="ARBA00023125"/>
    </source>
</evidence>
<evidence type="ECO:0000259" key="5">
    <source>
        <dbReference type="PROSITE" id="PS51900"/>
    </source>
</evidence>
<dbReference type="PROSITE" id="PS51900">
    <property type="entry name" value="CB"/>
    <property type="match status" value="1"/>
</dbReference>
<dbReference type="InterPro" id="IPR050090">
    <property type="entry name" value="Tyrosine_recombinase_XerCD"/>
</dbReference>
<proteinExistence type="predicted"/>
<evidence type="ECO:0000256" key="3">
    <source>
        <dbReference type="PROSITE-ProRule" id="PRU01248"/>
    </source>
</evidence>
<name>A0A7Y9KFI8_9ACTN</name>
<accession>A0A7Y9KFI8</accession>
<evidence type="ECO:0000256" key="2">
    <source>
        <dbReference type="ARBA" id="ARBA00023172"/>
    </source>
</evidence>
<feature type="domain" description="Tyr recombinase" evidence="4">
    <location>
        <begin position="184"/>
        <end position="395"/>
    </location>
</feature>
<dbReference type="InterPro" id="IPR002104">
    <property type="entry name" value="Integrase_catalytic"/>
</dbReference>
<feature type="domain" description="Core-binding (CB)" evidence="5">
    <location>
        <begin position="69"/>
        <end position="158"/>
    </location>
</feature>
<dbReference type="PANTHER" id="PTHR30349:SF81">
    <property type="entry name" value="TYROSINE RECOMBINASE XERC"/>
    <property type="match status" value="1"/>
</dbReference>
<dbReference type="RefSeq" id="WP_179834969.1">
    <property type="nucleotide sequence ID" value="NZ_BMRD01000022.1"/>
</dbReference>
<dbReference type="Pfam" id="PF00589">
    <property type="entry name" value="Phage_integrase"/>
    <property type="match status" value="1"/>
</dbReference>
<keyword evidence="1 3" id="KW-0238">DNA-binding</keyword>
<dbReference type="InterPro" id="IPR013762">
    <property type="entry name" value="Integrase-like_cat_sf"/>
</dbReference>
<comment type="caution">
    <text evidence="6">The sequence shown here is derived from an EMBL/GenBank/DDBJ whole genome shotgun (WGS) entry which is preliminary data.</text>
</comment>
<dbReference type="Proteomes" id="UP000591272">
    <property type="component" value="Unassembled WGS sequence"/>
</dbReference>
<sequence length="419" mass="45785">MPDAGLIAAGRSVPAVAVPPLLHDALNALDADLGERCVGWADSPQPGGRIRKQRVYRRRLHMLAEVLDPATLPVVVGWLSSARRTSVATRRGYCDDLLTVWAPLARELGHDRFFVGCLSTAHLQMWRARVTSRAAHPLTPRSIARYVKTLSSLHAYAAGVLDPPPPNPVSEDVRPVIDEEDPSTATPILEEDEVAAVFAAARSTAWAAAPSEASPDAPEPHPGSDRAQLRDLALVTLLYVVAGRVSEICAADVEDLQTSGDRTFLRVRRKGHQVRDLEIPPALAGLLRAYLGGRTMGPLLLDAAGRRLDRHDAVRISTRLGRAAAVLGADDLTPHVWRASRITHLLDALEQAGGEERVMAGLHHVMIYANHKDPKTTLRYWIRRSKAKKNAELASTGDRLLADLLPHWLHPDLPEQTIH</sequence>
<organism evidence="6 7">
    <name type="scientific">Actinomadura citrea</name>
    <dbReference type="NCBI Taxonomy" id="46158"/>
    <lineage>
        <taxon>Bacteria</taxon>
        <taxon>Bacillati</taxon>
        <taxon>Actinomycetota</taxon>
        <taxon>Actinomycetes</taxon>
        <taxon>Streptosporangiales</taxon>
        <taxon>Thermomonosporaceae</taxon>
        <taxon>Actinomadura</taxon>
    </lineage>
</organism>
<keyword evidence="2" id="KW-0233">DNA recombination</keyword>
<dbReference type="SUPFAM" id="SSF56349">
    <property type="entry name" value="DNA breaking-rejoining enzymes"/>
    <property type="match status" value="1"/>
</dbReference>
<dbReference type="InterPro" id="IPR044068">
    <property type="entry name" value="CB"/>
</dbReference>
<keyword evidence="7" id="KW-1185">Reference proteome</keyword>
<reference evidence="6 7" key="1">
    <citation type="submission" date="2020-07" db="EMBL/GenBank/DDBJ databases">
        <title>Sequencing the genomes of 1000 actinobacteria strains.</title>
        <authorList>
            <person name="Klenk H.-P."/>
        </authorList>
    </citation>
    <scope>NUCLEOTIDE SEQUENCE [LARGE SCALE GENOMIC DNA]</scope>
    <source>
        <strain evidence="6 7">DSM 43461</strain>
    </source>
</reference>
<dbReference type="Gene3D" id="1.10.443.10">
    <property type="entry name" value="Intergrase catalytic core"/>
    <property type="match status" value="1"/>
</dbReference>
<dbReference type="PANTHER" id="PTHR30349">
    <property type="entry name" value="PHAGE INTEGRASE-RELATED"/>
    <property type="match status" value="1"/>
</dbReference>
<dbReference type="CDD" id="cd00397">
    <property type="entry name" value="DNA_BRE_C"/>
    <property type="match status" value="1"/>
</dbReference>